<dbReference type="AlphaFoldDB" id="A0AAW1J1B9"/>
<dbReference type="Pfam" id="PF01529">
    <property type="entry name" value="DHHC"/>
    <property type="match status" value="1"/>
</dbReference>
<dbReference type="EC" id="2.3.1.225" evidence="7"/>
<feature type="transmembrane region" description="Helical" evidence="7">
    <location>
        <begin position="159"/>
        <end position="179"/>
    </location>
</feature>
<sequence length="408" mass="47609">MMEYEYSVFRKEVDLHNKCCGGMFWCIRDICGIICAILTWLLILYAEFVVMTVILIPSPYPVYSIINMILFQTLAFMAFASHLRTMFTDPGAVPKGNATKEMIQQMGFRKEQIIFKCPKCCSIKPERAHHCSVCQRCIRKMDHHCPWVNNCVGENNQKYFVLFTFYIASISIHSLFLSINQFLMCIRHEWKDCSAYSPPATVVFLLFLCFEALLFAIFTAVMLGSQVQAIWNDETGIEQLKKEEARWVKKSRWKSIQAVFGRFSIGWFSPFTQPALKSKGKDFFKFLVKFGFQKTDRHQKESTHGYIFGNITSRQNFQHPITFAVLDRALFLDYYQNRVIYNKKDACKHMFTRINASAFDPVCNPHGNDYLRRIPCRKNELCKDEDNPNNVIKGHQFTYVIQDLQQPS</sequence>
<dbReference type="GO" id="GO:0019706">
    <property type="term" value="F:protein-cysteine S-palmitoyltransferase activity"/>
    <property type="evidence" value="ECO:0007669"/>
    <property type="project" value="UniProtKB-EC"/>
</dbReference>
<dbReference type="GO" id="GO:0016020">
    <property type="term" value="C:membrane"/>
    <property type="evidence" value="ECO:0007669"/>
    <property type="project" value="UniProtKB-SubCell"/>
</dbReference>
<dbReference type="EMBL" id="JASPKY010000444">
    <property type="protein sequence ID" value="KAK9696666.1"/>
    <property type="molecule type" value="Genomic_DNA"/>
</dbReference>
<feature type="transmembrane region" description="Helical" evidence="7">
    <location>
        <begin position="199"/>
        <end position="223"/>
    </location>
</feature>
<gene>
    <name evidence="9" type="ORF">QE152_g31439</name>
</gene>
<comment type="subcellular location">
    <subcellularLocation>
        <location evidence="1">Membrane</location>
        <topology evidence="1">Multi-pass membrane protein</topology>
    </subcellularLocation>
</comment>
<comment type="catalytic activity">
    <reaction evidence="7">
        <text>L-cysteinyl-[protein] + hexadecanoyl-CoA = S-hexadecanoyl-L-cysteinyl-[protein] + CoA</text>
        <dbReference type="Rhea" id="RHEA:36683"/>
        <dbReference type="Rhea" id="RHEA-COMP:10131"/>
        <dbReference type="Rhea" id="RHEA-COMP:11032"/>
        <dbReference type="ChEBI" id="CHEBI:29950"/>
        <dbReference type="ChEBI" id="CHEBI:57287"/>
        <dbReference type="ChEBI" id="CHEBI:57379"/>
        <dbReference type="ChEBI" id="CHEBI:74151"/>
        <dbReference type="EC" id="2.3.1.225"/>
    </reaction>
</comment>
<evidence type="ECO:0000313" key="9">
    <source>
        <dbReference type="EMBL" id="KAK9696666.1"/>
    </source>
</evidence>
<dbReference type="InterPro" id="IPR039859">
    <property type="entry name" value="PFA4/ZDH16/20/ERF2-like"/>
</dbReference>
<keyword evidence="4 7" id="KW-1133">Transmembrane helix</keyword>
<evidence type="ECO:0000256" key="6">
    <source>
        <dbReference type="ARBA" id="ARBA00023315"/>
    </source>
</evidence>
<comment type="similarity">
    <text evidence="7">Belongs to the DHHC palmitoyltransferase family.</text>
</comment>
<evidence type="ECO:0000313" key="10">
    <source>
        <dbReference type="Proteomes" id="UP001458880"/>
    </source>
</evidence>
<name>A0AAW1J1B9_POPJA</name>
<reference evidence="9 10" key="1">
    <citation type="journal article" date="2024" name="BMC Genomics">
        <title>De novo assembly and annotation of Popillia japonica's genome with initial clues to its potential as an invasive pest.</title>
        <authorList>
            <person name="Cucini C."/>
            <person name="Boschi S."/>
            <person name="Funari R."/>
            <person name="Cardaioli E."/>
            <person name="Iannotti N."/>
            <person name="Marturano G."/>
            <person name="Paoli F."/>
            <person name="Bruttini M."/>
            <person name="Carapelli A."/>
            <person name="Frati F."/>
            <person name="Nardi F."/>
        </authorList>
    </citation>
    <scope>NUCLEOTIDE SEQUENCE [LARGE SCALE GENOMIC DNA]</scope>
    <source>
        <strain evidence="9">DMR45628</strain>
    </source>
</reference>
<evidence type="ECO:0000256" key="1">
    <source>
        <dbReference type="ARBA" id="ARBA00004141"/>
    </source>
</evidence>
<comment type="domain">
    <text evidence="7">The DHHC domain is required for palmitoyltransferase activity.</text>
</comment>
<evidence type="ECO:0000256" key="5">
    <source>
        <dbReference type="ARBA" id="ARBA00023136"/>
    </source>
</evidence>
<comment type="caution">
    <text evidence="9">The sequence shown here is derived from an EMBL/GenBank/DDBJ whole genome shotgun (WGS) entry which is preliminary data.</text>
</comment>
<keyword evidence="6 7" id="KW-0012">Acyltransferase</keyword>
<dbReference type="PANTHER" id="PTHR12246">
    <property type="entry name" value="PALMITOYLTRANSFERASE ZDHHC16"/>
    <property type="match status" value="1"/>
</dbReference>
<feature type="transmembrane region" description="Helical" evidence="7">
    <location>
        <begin position="33"/>
        <end position="56"/>
    </location>
</feature>
<evidence type="ECO:0000256" key="3">
    <source>
        <dbReference type="ARBA" id="ARBA00022692"/>
    </source>
</evidence>
<feature type="domain" description="Palmitoyltransferase DHHC" evidence="8">
    <location>
        <begin position="116"/>
        <end position="242"/>
    </location>
</feature>
<dbReference type="InterPro" id="IPR001594">
    <property type="entry name" value="Palmitoyltrfase_DHHC"/>
</dbReference>
<evidence type="ECO:0000256" key="7">
    <source>
        <dbReference type="RuleBase" id="RU079119"/>
    </source>
</evidence>
<keyword evidence="5 7" id="KW-0472">Membrane</keyword>
<keyword evidence="2 7" id="KW-0808">Transferase</keyword>
<dbReference type="Proteomes" id="UP001458880">
    <property type="component" value="Unassembled WGS sequence"/>
</dbReference>
<accession>A0AAW1J1B9</accession>
<keyword evidence="3 7" id="KW-0812">Transmembrane</keyword>
<organism evidence="9 10">
    <name type="scientific">Popillia japonica</name>
    <name type="common">Japanese beetle</name>
    <dbReference type="NCBI Taxonomy" id="7064"/>
    <lineage>
        <taxon>Eukaryota</taxon>
        <taxon>Metazoa</taxon>
        <taxon>Ecdysozoa</taxon>
        <taxon>Arthropoda</taxon>
        <taxon>Hexapoda</taxon>
        <taxon>Insecta</taxon>
        <taxon>Pterygota</taxon>
        <taxon>Neoptera</taxon>
        <taxon>Endopterygota</taxon>
        <taxon>Coleoptera</taxon>
        <taxon>Polyphaga</taxon>
        <taxon>Scarabaeiformia</taxon>
        <taxon>Scarabaeidae</taxon>
        <taxon>Rutelinae</taxon>
        <taxon>Popillia</taxon>
    </lineage>
</organism>
<proteinExistence type="inferred from homology"/>
<dbReference type="PROSITE" id="PS50216">
    <property type="entry name" value="DHHC"/>
    <property type="match status" value="1"/>
</dbReference>
<evidence type="ECO:0000259" key="8">
    <source>
        <dbReference type="Pfam" id="PF01529"/>
    </source>
</evidence>
<feature type="transmembrane region" description="Helical" evidence="7">
    <location>
        <begin position="62"/>
        <end position="80"/>
    </location>
</feature>
<keyword evidence="10" id="KW-1185">Reference proteome</keyword>
<evidence type="ECO:0000256" key="2">
    <source>
        <dbReference type="ARBA" id="ARBA00022679"/>
    </source>
</evidence>
<protein>
    <recommendedName>
        <fullName evidence="7">Palmitoyltransferase</fullName>
        <ecNumber evidence="7">2.3.1.225</ecNumber>
    </recommendedName>
</protein>
<evidence type="ECO:0000256" key="4">
    <source>
        <dbReference type="ARBA" id="ARBA00022989"/>
    </source>
</evidence>